<keyword evidence="5 9" id="KW-0812">Transmembrane</keyword>
<evidence type="ECO:0000256" key="5">
    <source>
        <dbReference type="ARBA" id="ARBA00022692"/>
    </source>
</evidence>
<dbReference type="Proteomes" id="UP001501676">
    <property type="component" value="Unassembled WGS sequence"/>
</dbReference>
<evidence type="ECO:0000256" key="2">
    <source>
        <dbReference type="ARBA" id="ARBA00009773"/>
    </source>
</evidence>
<evidence type="ECO:0000256" key="9">
    <source>
        <dbReference type="SAM" id="Phobius"/>
    </source>
</evidence>
<comment type="subcellular location">
    <subcellularLocation>
        <location evidence="1">Cell membrane</location>
        <topology evidence="1">Multi-pass membrane protein</topology>
    </subcellularLocation>
</comment>
<feature type="region of interest" description="Disordered" evidence="8">
    <location>
        <begin position="357"/>
        <end position="391"/>
    </location>
</feature>
<evidence type="ECO:0000256" key="6">
    <source>
        <dbReference type="ARBA" id="ARBA00022989"/>
    </source>
</evidence>
<evidence type="ECO:0000313" key="11">
    <source>
        <dbReference type="Proteomes" id="UP001501676"/>
    </source>
</evidence>
<feature type="transmembrane region" description="Helical" evidence="9">
    <location>
        <begin position="20"/>
        <end position="38"/>
    </location>
</feature>
<comment type="similarity">
    <text evidence="2">Belongs to the autoinducer-2 exporter (AI-2E) (TC 2.A.86) family.</text>
</comment>
<feature type="transmembrane region" description="Helical" evidence="9">
    <location>
        <begin position="249"/>
        <end position="273"/>
    </location>
</feature>
<organism evidence="10 11">
    <name type="scientific">Cryptosporangium minutisporangium</name>
    <dbReference type="NCBI Taxonomy" id="113569"/>
    <lineage>
        <taxon>Bacteria</taxon>
        <taxon>Bacillati</taxon>
        <taxon>Actinomycetota</taxon>
        <taxon>Actinomycetes</taxon>
        <taxon>Cryptosporangiales</taxon>
        <taxon>Cryptosporangiaceae</taxon>
        <taxon>Cryptosporangium</taxon>
    </lineage>
</organism>
<feature type="transmembrane region" description="Helical" evidence="9">
    <location>
        <begin position="161"/>
        <end position="179"/>
    </location>
</feature>
<comment type="caution">
    <text evidence="10">The sequence shown here is derived from an EMBL/GenBank/DDBJ whole genome shotgun (WGS) entry which is preliminary data.</text>
</comment>
<sequence>MPATLSSTKTRAALRTSARVSLQMLLVLLLTAVTLWLLGRMWSILWPVVVALLLTTLTWPPTRFLRRHGVRPALAASTVTIGFLVVAAGTLVGIAVPVADQAPELAAGVADGIQRLREWAAGPPLNIGDDQVTSALDSGTARLQDSVGSIATATLTGVSTVVNGLITAILALFLMFFFLKDGPRFLPWLTRQLPGRLATDVPTIADRSWNTLGSFVRSQAFVGLLDAVCIGVGLWIVGVPLVLPLAVLTFVSAFVPIVGAVFAGFVAVLIALVSNGLTDALIVLAIILVVQQLEGNVFQPMVQSRGLGLHAAVVLLAVTLGGSLAGVVGSLLAVPVAALIAVVWNYLREQLTEPEADLGAAVPSESDPDDAPDDAPTGAPVGAPAEGVAPA</sequence>
<gene>
    <name evidence="10" type="ORF">GCM10020369_54780</name>
</gene>
<keyword evidence="4" id="KW-1003">Cell membrane</keyword>
<feature type="transmembrane region" description="Helical" evidence="9">
    <location>
        <begin position="311"/>
        <end position="344"/>
    </location>
</feature>
<name>A0ABP6T5Y8_9ACTN</name>
<dbReference type="Pfam" id="PF01594">
    <property type="entry name" value="AI-2E_transport"/>
    <property type="match status" value="1"/>
</dbReference>
<keyword evidence="11" id="KW-1185">Reference proteome</keyword>
<dbReference type="RefSeq" id="WP_345731099.1">
    <property type="nucleotide sequence ID" value="NZ_BAAAYN010000038.1"/>
</dbReference>
<reference evidence="11" key="1">
    <citation type="journal article" date="2019" name="Int. J. Syst. Evol. Microbiol.">
        <title>The Global Catalogue of Microorganisms (GCM) 10K type strain sequencing project: providing services to taxonomists for standard genome sequencing and annotation.</title>
        <authorList>
            <consortium name="The Broad Institute Genomics Platform"/>
            <consortium name="The Broad Institute Genome Sequencing Center for Infectious Disease"/>
            <person name="Wu L."/>
            <person name="Ma J."/>
        </authorList>
    </citation>
    <scope>NUCLEOTIDE SEQUENCE [LARGE SCALE GENOMIC DNA]</scope>
    <source>
        <strain evidence="11">JCM 9458</strain>
    </source>
</reference>
<evidence type="ECO:0000256" key="1">
    <source>
        <dbReference type="ARBA" id="ARBA00004651"/>
    </source>
</evidence>
<feature type="transmembrane region" description="Helical" evidence="9">
    <location>
        <begin position="220"/>
        <end position="243"/>
    </location>
</feature>
<dbReference type="PANTHER" id="PTHR21716:SF53">
    <property type="entry name" value="PERMEASE PERM-RELATED"/>
    <property type="match status" value="1"/>
</dbReference>
<keyword evidence="7 9" id="KW-0472">Membrane</keyword>
<feature type="transmembrane region" description="Helical" evidence="9">
    <location>
        <begin position="280"/>
        <end position="299"/>
    </location>
</feature>
<protein>
    <submittedName>
        <fullName evidence="10">AI-2E family transporter</fullName>
    </submittedName>
</protein>
<dbReference type="PANTHER" id="PTHR21716">
    <property type="entry name" value="TRANSMEMBRANE PROTEIN"/>
    <property type="match status" value="1"/>
</dbReference>
<keyword evidence="3" id="KW-0813">Transport</keyword>
<feature type="transmembrane region" description="Helical" evidence="9">
    <location>
        <begin position="44"/>
        <end position="61"/>
    </location>
</feature>
<proteinExistence type="inferred from homology"/>
<dbReference type="EMBL" id="BAAAYN010000038">
    <property type="protein sequence ID" value="GAA3392564.1"/>
    <property type="molecule type" value="Genomic_DNA"/>
</dbReference>
<evidence type="ECO:0000256" key="7">
    <source>
        <dbReference type="ARBA" id="ARBA00023136"/>
    </source>
</evidence>
<dbReference type="InterPro" id="IPR002549">
    <property type="entry name" value="AI-2E-like"/>
</dbReference>
<evidence type="ECO:0000256" key="8">
    <source>
        <dbReference type="SAM" id="MobiDB-lite"/>
    </source>
</evidence>
<keyword evidence="6 9" id="KW-1133">Transmembrane helix</keyword>
<evidence type="ECO:0000313" key="10">
    <source>
        <dbReference type="EMBL" id="GAA3392564.1"/>
    </source>
</evidence>
<evidence type="ECO:0000256" key="3">
    <source>
        <dbReference type="ARBA" id="ARBA00022448"/>
    </source>
</evidence>
<feature type="transmembrane region" description="Helical" evidence="9">
    <location>
        <begin position="73"/>
        <end position="96"/>
    </location>
</feature>
<accession>A0ABP6T5Y8</accession>
<evidence type="ECO:0000256" key="4">
    <source>
        <dbReference type="ARBA" id="ARBA00022475"/>
    </source>
</evidence>
<feature type="compositionally biased region" description="Low complexity" evidence="8">
    <location>
        <begin position="374"/>
        <end position="391"/>
    </location>
</feature>